<reference evidence="2 3" key="1">
    <citation type="submission" date="2018-06" db="EMBL/GenBank/DDBJ databases">
        <title>Sphaerisporangium craniellae sp. nov., isolated from a marine sponge in the South China Sea.</title>
        <authorList>
            <person name="Li L."/>
        </authorList>
    </citation>
    <scope>NUCLEOTIDE SEQUENCE [LARGE SCALE GENOMIC DNA]</scope>
    <source>
        <strain evidence="2 3">LHW63015</strain>
    </source>
</reference>
<evidence type="ECO:0000313" key="2">
    <source>
        <dbReference type="EMBL" id="RBQ16539.1"/>
    </source>
</evidence>
<evidence type="ECO:0000256" key="1">
    <source>
        <dbReference type="SAM" id="MobiDB-lite"/>
    </source>
</evidence>
<dbReference type="EMBL" id="QMEY01000016">
    <property type="protein sequence ID" value="RBQ16539.1"/>
    <property type="molecule type" value="Genomic_DNA"/>
</dbReference>
<keyword evidence="3" id="KW-1185">Reference proteome</keyword>
<feature type="compositionally biased region" description="Pro residues" evidence="1">
    <location>
        <begin position="32"/>
        <end position="44"/>
    </location>
</feature>
<dbReference type="RefSeq" id="WP_113984165.1">
    <property type="nucleotide sequence ID" value="NZ_QMEY01000016.1"/>
</dbReference>
<comment type="caution">
    <text evidence="2">The sequence shown here is derived from an EMBL/GenBank/DDBJ whole genome shotgun (WGS) entry which is preliminary data.</text>
</comment>
<proteinExistence type="predicted"/>
<dbReference type="Pfam" id="PF20060">
    <property type="entry name" value="DUF6459"/>
    <property type="match status" value="1"/>
</dbReference>
<sequence>MQRLIHAPFLPTFSPSPVPDPPYDATASAAPDPEPAPVPAPAPEPAARQVPMRDSYVRPVPANPDEQRIRALGLAFAEVLAGQRPPKTVAQHATDRAYAELVRAGKIIEADGPVRVSIPHVSRTNASVLEICLLVHCGSRSRVLAMRLERRGAHWRCTEFETTP</sequence>
<feature type="region of interest" description="Disordered" evidence="1">
    <location>
        <begin position="1"/>
        <end position="61"/>
    </location>
</feature>
<dbReference type="Proteomes" id="UP000253303">
    <property type="component" value="Unassembled WGS sequence"/>
</dbReference>
<gene>
    <name evidence="2" type="ORF">DP939_29955</name>
</gene>
<dbReference type="AlphaFoldDB" id="A0A366LT22"/>
<accession>A0A366LT22</accession>
<dbReference type="OrthoDB" id="3266345at2"/>
<name>A0A366LT22_9ACTN</name>
<organism evidence="2 3">
    <name type="scientific">Spongiactinospora rosea</name>
    <dbReference type="NCBI Taxonomy" id="2248750"/>
    <lineage>
        <taxon>Bacteria</taxon>
        <taxon>Bacillati</taxon>
        <taxon>Actinomycetota</taxon>
        <taxon>Actinomycetes</taxon>
        <taxon>Streptosporangiales</taxon>
        <taxon>Streptosporangiaceae</taxon>
        <taxon>Spongiactinospora</taxon>
    </lineage>
</organism>
<evidence type="ECO:0000313" key="3">
    <source>
        <dbReference type="Proteomes" id="UP000253303"/>
    </source>
</evidence>
<protein>
    <submittedName>
        <fullName evidence="2">Uncharacterized protein</fullName>
    </submittedName>
</protein>
<dbReference type="InterPro" id="IPR045596">
    <property type="entry name" value="DUF6459"/>
</dbReference>